<name>A0A2T2WME9_SULTH</name>
<protein>
    <submittedName>
        <fullName evidence="2">Uncharacterized protein</fullName>
    </submittedName>
</protein>
<organism evidence="2 3">
    <name type="scientific">Sulfobacillus thermosulfidooxidans</name>
    <dbReference type="NCBI Taxonomy" id="28034"/>
    <lineage>
        <taxon>Bacteria</taxon>
        <taxon>Bacillati</taxon>
        <taxon>Bacillota</taxon>
        <taxon>Clostridia</taxon>
        <taxon>Eubacteriales</taxon>
        <taxon>Clostridiales Family XVII. Incertae Sedis</taxon>
        <taxon>Sulfobacillus</taxon>
    </lineage>
</organism>
<sequence>MDRWLRRNPIPTLLRKVFSFTMKLTKSSSLTVLSVISVSGLLTGCGASQAASTHHHVVHQASSTRTQSSSAQTAPSSASSSAIPTSDPFGSAAWSSALQHQLAQQLHDRIGPLDIVPVSSQWGFPAHSVLVFEPLAVHQQFYYAVVQKNHAVHWQHFSNQVTTIPSAVASKVPPPLFWAMHYAMLMQQGVTETPTLGNTIPWNTITGNVGNPVAIVAYYSPAAYGLPASLSITTYVPIHWKNLQDAGFDKVSLPNGHFVGFAVSAPVNSSSWQIQQSFYAVAPQNLSQDL</sequence>
<evidence type="ECO:0000313" key="3">
    <source>
        <dbReference type="Proteomes" id="UP000242705"/>
    </source>
</evidence>
<evidence type="ECO:0000313" key="2">
    <source>
        <dbReference type="EMBL" id="PSR23414.1"/>
    </source>
</evidence>
<dbReference type="Proteomes" id="UP000242705">
    <property type="component" value="Unassembled WGS sequence"/>
</dbReference>
<comment type="caution">
    <text evidence="2">The sequence shown here is derived from an EMBL/GenBank/DDBJ whole genome shotgun (WGS) entry which is preliminary data.</text>
</comment>
<feature type="region of interest" description="Disordered" evidence="1">
    <location>
        <begin position="56"/>
        <end position="85"/>
    </location>
</feature>
<feature type="non-terminal residue" evidence="2">
    <location>
        <position position="290"/>
    </location>
</feature>
<proteinExistence type="predicted"/>
<dbReference type="EMBL" id="PXYX01000070">
    <property type="protein sequence ID" value="PSR23414.1"/>
    <property type="molecule type" value="Genomic_DNA"/>
</dbReference>
<feature type="compositionally biased region" description="Low complexity" evidence="1">
    <location>
        <begin position="60"/>
        <end position="85"/>
    </location>
</feature>
<dbReference type="AlphaFoldDB" id="A0A2T2WME9"/>
<accession>A0A2T2WME9</accession>
<reference evidence="2 3" key="1">
    <citation type="journal article" date="2014" name="BMC Genomics">
        <title>Comparison of environmental and isolate Sulfobacillus genomes reveals diverse carbon, sulfur, nitrogen, and hydrogen metabolisms.</title>
        <authorList>
            <person name="Justice N.B."/>
            <person name="Norman A."/>
            <person name="Brown C.T."/>
            <person name="Singh A."/>
            <person name="Thomas B.C."/>
            <person name="Banfield J.F."/>
        </authorList>
    </citation>
    <scope>NUCLEOTIDE SEQUENCE [LARGE SCALE GENOMIC DNA]</scope>
    <source>
        <strain evidence="2">AMDSBA5</strain>
    </source>
</reference>
<evidence type="ECO:0000256" key="1">
    <source>
        <dbReference type="SAM" id="MobiDB-lite"/>
    </source>
</evidence>
<gene>
    <name evidence="2" type="ORF">C7B47_15875</name>
</gene>